<dbReference type="EMBL" id="JACHWF010000014">
    <property type="protein sequence ID" value="MBB3011244.1"/>
    <property type="molecule type" value="Genomic_DNA"/>
</dbReference>
<comment type="caution">
    <text evidence="1">The sequence shown here is derived from an EMBL/GenBank/DDBJ whole genome shotgun (WGS) entry which is preliminary data.</text>
</comment>
<evidence type="ECO:0000313" key="1">
    <source>
        <dbReference type="EMBL" id="MBB3011244.1"/>
    </source>
</evidence>
<protein>
    <submittedName>
        <fullName evidence="1">Uncharacterized protein</fullName>
    </submittedName>
</protein>
<accession>A0A7W4VHD1</accession>
<name>A0A7W4VHD1_9BURK</name>
<dbReference type="RefSeq" id="WP_183300942.1">
    <property type="nucleotide sequence ID" value="NZ_JACHWF010000014.1"/>
</dbReference>
<reference evidence="1 2" key="1">
    <citation type="submission" date="2020-08" db="EMBL/GenBank/DDBJ databases">
        <title>Genomic Encyclopedia of Type Strains, Phase IV (KMG-V): Genome sequencing to study the core and pangenomes of soil and plant-associated prokaryotes.</title>
        <authorList>
            <person name="Whitman W."/>
        </authorList>
    </citation>
    <scope>NUCLEOTIDE SEQUENCE [LARGE SCALE GENOMIC DNA]</scope>
    <source>
        <strain evidence="1 2">SLV-2362</strain>
    </source>
</reference>
<gene>
    <name evidence="1" type="ORF">FHX61_005933</name>
</gene>
<proteinExistence type="predicted"/>
<dbReference type="Proteomes" id="UP000578036">
    <property type="component" value="Unassembled WGS sequence"/>
</dbReference>
<dbReference type="AlphaFoldDB" id="A0A7W4VHD1"/>
<evidence type="ECO:0000313" key="2">
    <source>
        <dbReference type="Proteomes" id="UP000578036"/>
    </source>
</evidence>
<organism evidence="1 2">
    <name type="scientific">Cupriavidus alkaliphilus</name>
    <dbReference type="NCBI Taxonomy" id="942866"/>
    <lineage>
        <taxon>Bacteria</taxon>
        <taxon>Pseudomonadati</taxon>
        <taxon>Pseudomonadota</taxon>
        <taxon>Betaproteobacteria</taxon>
        <taxon>Burkholderiales</taxon>
        <taxon>Burkholderiaceae</taxon>
        <taxon>Cupriavidus</taxon>
    </lineage>
</organism>
<sequence length="68" mass="7309">MKLTKSYTIFASFLLPMKDNYIGCPTGNTSLGVLVTCLVKSLQSMAPFRQQLDIVILGASSDAVLPLS</sequence>
<keyword evidence="2" id="KW-1185">Reference proteome</keyword>